<gene>
    <name evidence="1" type="ORF">M422DRAFT_249441</name>
</gene>
<accession>A0A0C9VIJ7</accession>
<dbReference type="AlphaFoldDB" id="A0A0C9VIJ7"/>
<evidence type="ECO:0000313" key="2">
    <source>
        <dbReference type="Proteomes" id="UP000054279"/>
    </source>
</evidence>
<dbReference type="Proteomes" id="UP000054279">
    <property type="component" value="Unassembled WGS sequence"/>
</dbReference>
<reference evidence="1 2" key="1">
    <citation type="submission" date="2014-06" db="EMBL/GenBank/DDBJ databases">
        <title>Evolutionary Origins and Diversification of the Mycorrhizal Mutualists.</title>
        <authorList>
            <consortium name="DOE Joint Genome Institute"/>
            <consortium name="Mycorrhizal Genomics Consortium"/>
            <person name="Kohler A."/>
            <person name="Kuo A."/>
            <person name="Nagy L.G."/>
            <person name="Floudas D."/>
            <person name="Copeland A."/>
            <person name="Barry K.W."/>
            <person name="Cichocki N."/>
            <person name="Veneault-Fourrey C."/>
            <person name="LaButti K."/>
            <person name="Lindquist E.A."/>
            <person name="Lipzen A."/>
            <person name="Lundell T."/>
            <person name="Morin E."/>
            <person name="Murat C."/>
            <person name="Riley R."/>
            <person name="Ohm R."/>
            <person name="Sun H."/>
            <person name="Tunlid A."/>
            <person name="Henrissat B."/>
            <person name="Grigoriev I.V."/>
            <person name="Hibbett D.S."/>
            <person name="Martin F."/>
        </authorList>
    </citation>
    <scope>NUCLEOTIDE SEQUENCE [LARGE SCALE GENOMIC DNA]</scope>
    <source>
        <strain evidence="1 2">SS14</strain>
    </source>
</reference>
<sequence>MVEDKCESWTTMISLCYPAGWRNIGGDGRNVKLRRLPEVAKQGKGRRELPLENAFRNNGTAAAVASIQLTKDPSGWLSDDICFSRIGTCGSNNGAESRQGVRHAMRIEWLHAHASVARFEEEMKLLEAERAAADAIHGKGGEEGQSEEPVRVVRGKLAYAHRQANVFKRLAVVAEEKYVAVQPEKIKMGI</sequence>
<name>A0A0C9VIJ7_SPHS4</name>
<organism evidence="1 2">
    <name type="scientific">Sphaerobolus stellatus (strain SS14)</name>
    <dbReference type="NCBI Taxonomy" id="990650"/>
    <lineage>
        <taxon>Eukaryota</taxon>
        <taxon>Fungi</taxon>
        <taxon>Dikarya</taxon>
        <taxon>Basidiomycota</taxon>
        <taxon>Agaricomycotina</taxon>
        <taxon>Agaricomycetes</taxon>
        <taxon>Phallomycetidae</taxon>
        <taxon>Geastrales</taxon>
        <taxon>Sphaerobolaceae</taxon>
        <taxon>Sphaerobolus</taxon>
    </lineage>
</organism>
<protein>
    <submittedName>
        <fullName evidence="1">Uncharacterized protein</fullName>
    </submittedName>
</protein>
<dbReference type="HOGENOM" id="CLU_1428818_0_0_1"/>
<dbReference type="EMBL" id="KN837104">
    <property type="protein sequence ID" value="KIJ47131.1"/>
    <property type="molecule type" value="Genomic_DNA"/>
</dbReference>
<proteinExistence type="predicted"/>
<evidence type="ECO:0000313" key="1">
    <source>
        <dbReference type="EMBL" id="KIJ47131.1"/>
    </source>
</evidence>
<keyword evidence="2" id="KW-1185">Reference proteome</keyword>
<dbReference type="OrthoDB" id="3232711at2759"/>